<keyword evidence="3" id="KW-1185">Reference proteome</keyword>
<dbReference type="EMBL" id="JAUMSQ010000005">
    <property type="protein sequence ID" value="MDO3634438.1"/>
    <property type="molecule type" value="Genomic_DNA"/>
</dbReference>
<dbReference type="Proteomes" id="UP001168823">
    <property type="component" value="Unassembled WGS sequence"/>
</dbReference>
<keyword evidence="1" id="KW-0812">Transmembrane</keyword>
<keyword evidence="1" id="KW-0472">Membrane</keyword>
<protein>
    <submittedName>
        <fullName evidence="2">Uncharacterized protein</fullName>
    </submittedName>
</protein>
<comment type="caution">
    <text evidence="2">The sequence shown here is derived from an EMBL/GenBank/DDBJ whole genome shotgun (WGS) entry which is preliminary data.</text>
</comment>
<sequence>MDERRPERTRPITPRDVFQRSNMPSRWERLTSVSPKTAADRKYLAFVAARYRGDGRLPHPDQLATPSALRAVQIAKTCAVVVASLALIGIVTEQLTTAAAAGGCLAATLIVLLILSVSAGPQIRTFHDVRTRAEAAQSRLHADRMDAEDSGTLNEMITHDEGTLAYCAAKIAAEIEQDPGRRSDAVGIVPIDLWDEVAEVGASARQIAEDRRATETLEWGRLRDEPDVRAAIEEDRLQRKEAIALLAARVHAFADYRDRVHRDGMAALRELNSLNRMVRLASDEQAGRRPL</sequence>
<accession>A0ABT8UDJ3</accession>
<evidence type="ECO:0000256" key="1">
    <source>
        <dbReference type="SAM" id="Phobius"/>
    </source>
</evidence>
<evidence type="ECO:0000313" key="3">
    <source>
        <dbReference type="Proteomes" id="UP001168823"/>
    </source>
</evidence>
<organism evidence="2 3">
    <name type="scientific">Mycolicibacterium arseniciresistens</name>
    <dbReference type="NCBI Taxonomy" id="3062257"/>
    <lineage>
        <taxon>Bacteria</taxon>
        <taxon>Bacillati</taxon>
        <taxon>Actinomycetota</taxon>
        <taxon>Actinomycetes</taxon>
        <taxon>Mycobacteriales</taxon>
        <taxon>Mycobacteriaceae</taxon>
        <taxon>Mycolicibacterium</taxon>
    </lineage>
</organism>
<dbReference type="RefSeq" id="WP_302912577.1">
    <property type="nucleotide sequence ID" value="NZ_JAUMSQ010000005.1"/>
</dbReference>
<feature type="transmembrane region" description="Helical" evidence="1">
    <location>
        <begin position="74"/>
        <end position="92"/>
    </location>
</feature>
<proteinExistence type="predicted"/>
<keyword evidence="1" id="KW-1133">Transmembrane helix</keyword>
<gene>
    <name evidence="2" type="ORF">Q2100_01605</name>
</gene>
<evidence type="ECO:0000313" key="2">
    <source>
        <dbReference type="EMBL" id="MDO3634438.1"/>
    </source>
</evidence>
<name>A0ABT8UDJ3_9MYCO</name>
<reference evidence="2" key="1">
    <citation type="submission" date="2023-07" db="EMBL/GenBank/DDBJ databases">
        <title>Mycolicibacterium sp. nov., a novel bacterial species.</title>
        <authorList>
            <person name="Cao Y."/>
        </authorList>
    </citation>
    <scope>NUCLEOTIDE SEQUENCE</scope>
    <source>
        <strain evidence="2">KC 300</strain>
    </source>
</reference>
<feature type="transmembrane region" description="Helical" evidence="1">
    <location>
        <begin position="98"/>
        <end position="117"/>
    </location>
</feature>